<dbReference type="Proteomes" id="UP000332933">
    <property type="component" value="Unassembled WGS sequence"/>
</dbReference>
<accession>A0A485KBY8</accession>
<name>A0A485KBY8_9STRA</name>
<proteinExistence type="predicted"/>
<reference evidence="2 3" key="1">
    <citation type="submission" date="2019-03" db="EMBL/GenBank/DDBJ databases">
        <authorList>
            <person name="Gaulin E."/>
            <person name="Dumas B."/>
        </authorList>
    </citation>
    <scope>NUCLEOTIDE SEQUENCE [LARGE SCALE GENOMIC DNA]</scope>
    <source>
        <strain evidence="2">CBS 568.67</strain>
    </source>
</reference>
<keyword evidence="3" id="KW-1185">Reference proteome</keyword>
<evidence type="ECO:0000313" key="1">
    <source>
        <dbReference type="EMBL" id="KAF0713005.1"/>
    </source>
</evidence>
<dbReference type="AlphaFoldDB" id="A0A485KBY8"/>
<evidence type="ECO:0000313" key="3">
    <source>
        <dbReference type="Proteomes" id="UP000332933"/>
    </source>
</evidence>
<evidence type="ECO:0000313" key="2">
    <source>
        <dbReference type="EMBL" id="VFT81669.1"/>
    </source>
</evidence>
<reference evidence="1" key="2">
    <citation type="submission" date="2019-06" db="EMBL/GenBank/DDBJ databases">
        <title>Genomics analysis of Aphanomyces spp. identifies a new class of oomycete effector associated with host adaptation.</title>
        <authorList>
            <person name="Gaulin E."/>
        </authorList>
    </citation>
    <scope>NUCLEOTIDE SEQUENCE</scope>
    <source>
        <strain evidence="1">CBS 578.67</strain>
    </source>
</reference>
<dbReference type="EMBL" id="CAADRA010001144">
    <property type="protein sequence ID" value="VFT81669.1"/>
    <property type="molecule type" value="Genomic_DNA"/>
</dbReference>
<sequence length="149" mass="16520">MRATSRPRVVELLSRLQVEIQDLVESGFQVFVATVNPQGEAFRPVNMLSGDSVGSVAPVIRSIFRQQHQTIISLVGNTIAAANETLVDYSDNQCFDDVCQVVSMREGGPVNFDSHHFRYYFARTYVASLDRSSYGSPQSTMKVVVVPIC</sequence>
<protein>
    <submittedName>
        <fullName evidence="2">Aste57867_4563 protein</fullName>
    </submittedName>
</protein>
<dbReference type="EMBL" id="VJMH01001144">
    <property type="protein sequence ID" value="KAF0713005.1"/>
    <property type="molecule type" value="Genomic_DNA"/>
</dbReference>
<gene>
    <name evidence="2" type="primary">Aste57867_4563</name>
    <name evidence="1" type="ORF">As57867_004550</name>
    <name evidence="2" type="ORF">ASTE57867_4563</name>
</gene>
<dbReference type="OrthoDB" id="79338at2759"/>
<organism evidence="2 3">
    <name type="scientific">Aphanomyces stellatus</name>
    <dbReference type="NCBI Taxonomy" id="120398"/>
    <lineage>
        <taxon>Eukaryota</taxon>
        <taxon>Sar</taxon>
        <taxon>Stramenopiles</taxon>
        <taxon>Oomycota</taxon>
        <taxon>Saprolegniomycetes</taxon>
        <taxon>Saprolegniales</taxon>
        <taxon>Verrucalvaceae</taxon>
        <taxon>Aphanomyces</taxon>
    </lineage>
</organism>